<accession>A0A7Y9UKD8</accession>
<dbReference type="AlphaFoldDB" id="A0A7Y9UKD8"/>
<dbReference type="Proteomes" id="UP000544110">
    <property type="component" value="Unassembled WGS sequence"/>
</dbReference>
<feature type="compositionally biased region" description="Gly residues" evidence="1">
    <location>
        <begin position="30"/>
        <end position="40"/>
    </location>
</feature>
<comment type="caution">
    <text evidence="2">The sequence shown here is derived from an EMBL/GenBank/DDBJ whole genome shotgun (WGS) entry which is preliminary data.</text>
</comment>
<dbReference type="RefSeq" id="WP_179516592.1">
    <property type="nucleotide sequence ID" value="NZ_JACCAC010000001.1"/>
</dbReference>
<proteinExistence type="predicted"/>
<evidence type="ECO:0000313" key="3">
    <source>
        <dbReference type="Proteomes" id="UP000544110"/>
    </source>
</evidence>
<evidence type="ECO:0000313" key="2">
    <source>
        <dbReference type="EMBL" id="NYG53847.1"/>
    </source>
</evidence>
<reference evidence="2 3" key="1">
    <citation type="submission" date="2020-07" db="EMBL/GenBank/DDBJ databases">
        <title>Sequencing the genomes of 1000 actinobacteria strains.</title>
        <authorList>
            <person name="Klenk H.-P."/>
        </authorList>
    </citation>
    <scope>NUCLEOTIDE SEQUENCE [LARGE SCALE GENOMIC DNA]</scope>
    <source>
        <strain evidence="2 3">DSM 24552</strain>
    </source>
</reference>
<keyword evidence="3" id="KW-1185">Reference proteome</keyword>
<evidence type="ECO:0000256" key="1">
    <source>
        <dbReference type="SAM" id="MobiDB-lite"/>
    </source>
</evidence>
<dbReference type="EMBL" id="JACCAC010000001">
    <property type="protein sequence ID" value="NYG53847.1"/>
    <property type="molecule type" value="Genomic_DNA"/>
</dbReference>
<feature type="region of interest" description="Disordered" evidence="1">
    <location>
        <begin position="15"/>
        <end position="43"/>
    </location>
</feature>
<protein>
    <submittedName>
        <fullName evidence="2">Uncharacterized protein</fullName>
    </submittedName>
</protein>
<sequence length="59" mass="5855">MTALTRIASGLLGRGRGGAVGARPARRPAGGVGGMRGAGTAGTDAAIGRGVRSLLRRRR</sequence>
<name>A0A7Y9UKD8_9ACTN</name>
<gene>
    <name evidence="2" type="ORF">BJ989_000151</name>
</gene>
<organism evidence="2 3">
    <name type="scientific">Nocardioides perillae</name>
    <dbReference type="NCBI Taxonomy" id="1119534"/>
    <lineage>
        <taxon>Bacteria</taxon>
        <taxon>Bacillati</taxon>
        <taxon>Actinomycetota</taxon>
        <taxon>Actinomycetes</taxon>
        <taxon>Propionibacteriales</taxon>
        <taxon>Nocardioidaceae</taxon>
        <taxon>Nocardioides</taxon>
    </lineage>
</organism>